<feature type="region of interest" description="Disordered" evidence="1">
    <location>
        <begin position="123"/>
        <end position="162"/>
    </location>
</feature>
<sequence>MIRTFTTSQSEPPSSSESNPRCRTRSPSPSDQLHARKRRRQSRQSRFSPPLLANRPRSASSIGTSISQYYGVGDEDTLGNLFASYPQTFSTAPQPHGSQGLHEPPWKLRFDYEIHLSNDFLTQGRRQQRVRIPIPGPETDPLPSSSPPQSAREQSSPTKAECQSALKLVREVIGTDRKLTLELARSYERVRQWREKWGYSPLSSDALESPPPYSPPREPATIKSTSRRVGIRARDVRAVVQEQHPESTFTQRDIYNARALINRDKLNGYTPTAALIKLFDEMDVPYVVKWADDEPSRLVGLVWTFSYCLQMWKRFPEVISFDNTHNTNRFKLPLFQATGQTCLGSVFNAAFGLIDNERREGFQFLSKSIRQLAEQHSICQSDVIVTDFDDQMKAALNDQFPDWVKGRSSSSSPDSSDEDKSTPQVRAELSPKDRQLVHAPTSEDIPHSYRGVLMMWKLVLFAETEDAHEKAWRNLCREFDDPAGYPPWARCFIRKYRNFGIRVTSGTEASNNNIKSYLLNGMSHLYRLVEAMQDMMKDQERDFNDACAADEVLTARDYIGSSSEYLGELRTAISSKG</sequence>
<feature type="region of interest" description="Disordered" evidence="1">
    <location>
        <begin position="1"/>
        <end position="59"/>
    </location>
</feature>
<dbReference type="OrthoDB" id="5153291at2759"/>
<evidence type="ECO:0000259" key="2">
    <source>
        <dbReference type="Pfam" id="PF10551"/>
    </source>
</evidence>
<keyword evidence="4" id="KW-1185">Reference proteome</keyword>
<evidence type="ECO:0000313" key="4">
    <source>
        <dbReference type="Proteomes" id="UP000567885"/>
    </source>
</evidence>
<evidence type="ECO:0000313" key="3">
    <source>
        <dbReference type="EMBL" id="KAF5658229.1"/>
    </source>
</evidence>
<feature type="compositionally biased region" description="Polar residues" evidence="1">
    <location>
        <begin position="19"/>
        <end position="31"/>
    </location>
</feature>
<evidence type="ECO:0000256" key="1">
    <source>
        <dbReference type="SAM" id="MobiDB-lite"/>
    </source>
</evidence>
<feature type="compositionally biased region" description="Low complexity" evidence="1">
    <location>
        <begin position="8"/>
        <end position="18"/>
    </location>
</feature>
<accession>A0A8H5SWJ4</accession>
<feature type="region of interest" description="Disordered" evidence="1">
    <location>
        <begin position="403"/>
        <end position="441"/>
    </location>
</feature>
<dbReference type="PANTHER" id="PTHR47718:SF3">
    <property type="entry name" value="PROTEIN FAR1-RELATED SEQUENCE 5-LIKE"/>
    <property type="match status" value="1"/>
</dbReference>
<protein>
    <submittedName>
        <fullName evidence="3">Mutator-like element</fullName>
    </submittedName>
</protein>
<dbReference type="Pfam" id="PF10551">
    <property type="entry name" value="MULE"/>
    <property type="match status" value="1"/>
</dbReference>
<feature type="region of interest" description="Disordered" evidence="1">
    <location>
        <begin position="204"/>
        <end position="226"/>
    </location>
</feature>
<dbReference type="PANTHER" id="PTHR47718">
    <property type="entry name" value="OS01G0519700 PROTEIN"/>
    <property type="match status" value="1"/>
</dbReference>
<name>A0A8H5SWJ4_FUSHE</name>
<dbReference type="InterPro" id="IPR018289">
    <property type="entry name" value="MULE_transposase_dom"/>
</dbReference>
<comment type="caution">
    <text evidence="3">The sequence shown here is derived from an EMBL/GenBank/DDBJ whole genome shotgun (WGS) entry which is preliminary data.</text>
</comment>
<proteinExistence type="predicted"/>
<dbReference type="Proteomes" id="UP000567885">
    <property type="component" value="Unassembled WGS sequence"/>
</dbReference>
<dbReference type="EMBL" id="JAAGWQ010000248">
    <property type="protein sequence ID" value="KAF5658229.1"/>
    <property type="molecule type" value="Genomic_DNA"/>
</dbReference>
<organism evidence="3 4">
    <name type="scientific">Fusarium heterosporum</name>
    <dbReference type="NCBI Taxonomy" id="42747"/>
    <lineage>
        <taxon>Eukaryota</taxon>
        <taxon>Fungi</taxon>
        <taxon>Dikarya</taxon>
        <taxon>Ascomycota</taxon>
        <taxon>Pezizomycotina</taxon>
        <taxon>Sordariomycetes</taxon>
        <taxon>Hypocreomycetidae</taxon>
        <taxon>Hypocreales</taxon>
        <taxon>Nectriaceae</taxon>
        <taxon>Fusarium</taxon>
        <taxon>Fusarium heterosporum species complex</taxon>
    </lineage>
</organism>
<feature type="compositionally biased region" description="Pro residues" evidence="1">
    <location>
        <begin position="134"/>
        <end position="146"/>
    </location>
</feature>
<feature type="compositionally biased region" description="Polar residues" evidence="1">
    <location>
        <begin position="147"/>
        <end position="158"/>
    </location>
</feature>
<gene>
    <name evidence="3" type="ORF">FHETE_9989</name>
</gene>
<feature type="compositionally biased region" description="Pro residues" evidence="1">
    <location>
        <begin position="209"/>
        <end position="218"/>
    </location>
</feature>
<dbReference type="AlphaFoldDB" id="A0A8H5SWJ4"/>
<feature type="domain" description="MULE transposase" evidence="2">
    <location>
        <begin position="318"/>
        <end position="404"/>
    </location>
</feature>
<reference evidence="3 4" key="1">
    <citation type="submission" date="2020-05" db="EMBL/GenBank/DDBJ databases">
        <title>Identification and distribution of gene clusters putatively required for synthesis of sphingolipid metabolism inhibitors in phylogenetically diverse species of the filamentous fungus Fusarium.</title>
        <authorList>
            <person name="Kim H.-S."/>
            <person name="Busman M."/>
            <person name="Brown D.W."/>
            <person name="Divon H."/>
            <person name="Uhlig S."/>
            <person name="Proctor R.H."/>
        </authorList>
    </citation>
    <scope>NUCLEOTIDE SEQUENCE [LARGE SCALE GENOMIC DNA]</scope>
    <source>
        <strain evidence="3 4">NRRL 20693</strain>
    </source>
</reference>